<comment type="caution">
    <text evidence="1">The sequence shown here is derived from an EMBL/GenBank/DDBJ whole genome shotgun (WGS) entry which is preliminary data.</text>
</comment>
<dbReference type="OrthoDB" id="5293309at2"/>
<dbReference type="EMBL" id="SRPF01000008">
    <property type="protein sequence ID" value="TGN38069.1"/>
    <property type="molecule type" value="Genomic_DNA"/>
</dbReference>
<dbReference type="InterPro" id="IPR009822">
    <property type="entry name" value="YaeQ"/>
</dbReference>
<dbReference type="Proteomes" id="UP000298325">
    <property type="component" value="Unassembled WGS sequence"/>
</dbReference>
<dbReference type="AlphaFoldDB" id="A0A4Z1C050"/>
<sequence length="185" mass="20935">MALKATIFKATLNIADMDRHYYADHQLTLARHPSENDERLMIRLLAFALNASDTLAFTKGISTDDEPDLWQKSLSDEIELWIELGLPDESRLRKACGKAKQVILYTYGGRAVPLWWEKVQSKIDRFENLTIVDLPQDAAAAMAKLADRNMSLQFTVQDGEVGIGNESDRITITPETLLEGKQKRQ</sequence>
<accession>A0A4Z1C050</accession>
<dbReference type="CDD" id="cd22368">
    <property type="entry name" value="YaeQ-like"/>
    <property type="match status" value="1"/>
</dbReference>
<dbReference type="RefSeq" id="WP_135804640.1">
    <property type="nucleotide sequence ID" value="NZ_SRPF01000008.1"/>
</dbReference>
<name>A0A4Z1C050_9GAMM</name>
<dbReference type="PIRSF" id="PIRSF011484">
    <property type="entry name" value="YaeQ"/>
    <property type="match status" value="1"/>
</dbReference>
<dbReference type="Pfam" id="PF07152">
    <property type="entry name" value="YaeQ"/>
    <property type="match status" value="1"/>
</dbReference>
<gene>
    <name evidence="1" type="ORF">E5Q11_16970</name>
</gene>
<organism evidence="1 2">
    <name type="scientific">Marinobacter confluentis</name>
    <dbReference type="NCBI Taxonomy" id="1697557"/>
    <lineage>
        <taxon>Bacteria</taxon>
        <taxon>Pseudomonadati</taxon>
        <taxon>Pseudomonadota</taxon>
        <taxon>Gammaproteobacteria</taxon>
        <taxon>Pseudomonadales</taxon>
        <taxon>Marinobacteraceae</taxon>
        <taxon>Marinobacter</taxon>
    </lineage>
</organism>
<proteinExistence type="predicted"/>
<dbReference type="InterPro" id="IPR038590">
    <property type="entry name" value="YaeQ_sf"/>
</dbReference>
<dbReference type="SMART" id="SM01322">
    <property type="entry name" value="YaeQ"/>
    <property type="match status" value="1"/>
</dbReference>
<dbReference type="Gene3D" id="3.10.640.10">
    <property type="entry name" value="Restriction endonuclease-like alpha-beta roll domain"/>
    <property type="match status" value="1"/>
</dbReference>
<dbReference type="PANTHER" id="PTHR38784">
    <property type="entry name" value="SUCROSE PHOSPHORYLASE"/>
    <property type="match status" value="1"/>
</dbReference>
<dbReference type="PANTHER" id="PTHR38784:SF1">
    <property type="entry name" value="SUCROSE PHOSPHORYLASE"/>
    <property type="match status" value="1"/>
</dbReference>
<keyword evidence="2" id="KW-1185">Reference proteome</keyword>
<evidence type="ECO:0000313" key="1">
    <source>
        <dbReference type="EMBL" id="TGN38069.1"/>
    </source>
</evidence>
<dbReference type="InterPro" id="IPR011335">
    <property type="entry name" value="Restrct_endonuc-II-like"/>
</dbReference>
<reference evidence="1 2" key="1">
    <citation type="submission" date="2019-04" db="EMBL/GenBank/DDBJ databases">
        <authorList>
            <person name="Park S."/>
            <person name="Yoon J.-H."/>
        </authorList>
    </citation>
    <scope>NUCLEOTIDE SEQUENCE [LARGE SCALE GENOMIC DNA]</scope>
    <source>
        <strain evidence="1 2">HJM-18</strain>
    </source>
</reference>
<dbReference type="SUPFAM" id="SSF52980">
    <property type="entry name" value="Restriction endonuclease-like"/>
    <property type="match status" value="1"/>
</dbReference>
<protein>
    <submittedName>
        <fullName evidence="1">YaeQ family protein</fullName>
    </submittedName>
</protein>
<evidence type="ECO:0000313" key="2">
    <source>
        <dbReference type="Proteomes" id="UP000298325"/>
    </source>
</evidence>